<dbReference type="KEGG" id="cdet:87942641"/>
<evidence type="ECO:0000313" key="3">
    <source>
        <dbReference type="Proteomes" id="UP001322277"/>
    </source>
</evidence>
<dbReference type="RefSeq" id="XP_062778348.1">
    <property type="nucleotide sequence ID" value="XM_062922297.1"/>
</dbReference>
<proteinExistence type="predicted"/>
<reference evidence="3" key="1">
    <citation type="journal article" date="2023" name="bioRxiv">
        <title>Complete genome of the Medicago anthracnose fungus, Colletotrichum destructivum, reveals a mini-chromosome-like region within a core chromosome.</title>
        <authorList>
            <person name="Lapalu N."/>
            <person name="Simon A."/>
            <person name="Lu A."/>
            <person name="Plaumann P.-L."/>
            <person name="Amselem J."/>
            <person name="Pigne S."/>
            <person name="Auger A."/>
            <person name="Koch C."/>
            <person name="Dallery J.-F."/>
            <person name="O'Connell R.J."/>
        </authorList>
    </citation>
    <scope>NUCLEOTIDE SEQUENCE [LARGE SCALE GENOMIC DNA]</scope>
    <source>
        <strain evidence="3">CBS 520.97</strain>
    </source>
</reference>
<feature type="signal peptide" evidence="1">
    <location>
        <begin position="1"/>
        <end position="21"/>
    </location>
</feature>
<dbReference type="GeneID" id="87942641"/>
<evidence type="ECO:0000313" key="2">
    <source>
        <dbReference type="EMBL" id="WQF81124.1"/>
    </source>
</evidence>
<dbReference type="AlphaFoldDB" id="A0AAX4ICP1"/>
<sequence length="126" mass="13603">MMGFMNLILSVLAVYAVSGAAAPVDDASGSVLVARAETSIDMCDNSRFNGDCKKLTVTTGSCYNVPDSMAGRISAIRNNNRDKTSCTWYRASNCRGETYTNQDDGNLGDGNGHFNDSIRSLECKRK</sequence>
<organism evidence="2 3">
    <name type="scientific">Colletotrichum destructivum</name>
    <dbReference type="NCBI Taxonomy" id="34406"/>
    <lineage>
        <taxon>Eukaryota</taxon>
        <taxon>Fungi</taxon>
        <taxon>Dikarya</taxon>
        <taxon>Ascomycota</taxon>
        <taxon>Pezizomycotina</taxon>
        <taxon>Sordariomycetes</taxon>
        <taxon>Hypocreomycetidae</taxon>
        <taxon>Glomerellales</taxon>
        <taxon>Glomerellaceae</taxon>
        <taxon>Colletotrichum</taxon>
        <taxon>Colletotrichum destructivum species complex</taxon>
    </lineage>
</organism>
<dbReference type="Proteomes" id="UP001322277">
    <property type="component" value="Chromosome 4"/>
</dbReference>
<accession>A0AAX4ICP1</accession>
<feature type="chain" id="PRO_5043836611" description="Beta/gamma crystallin 'Greek key' domain-containing protein" evidence="1">
    <location>
        <begin position="22"/>
        <end position="126"/>
    </location>
</feature>
<gene>
    <name evidence="2" type="ORF">CDEST_06138</name>
</gene>
<evidence type="ECO:0000256" key="1">
    <source>
        <dbReference type="SAM" id="SignalP"/>
    </source>
</evidence>
<evidence type="ECO:0008006" key="4">
    <source>
        <dbReference type="Google" id="ProtNLM"/>
    </source>
</evidence>
<dbReference type="Gene3D" id="2.60.20.10">
    <property type="entry name" value="Crystallins"/>
    <property type="match status" value="1"/>
</dbReference>
<protein>
    <recommendedName>
        <fullName evidence="4">Beta/gamma crystallin 'Greek key' domain-containing protein</fullName>
    </recommendedName>
</protein>
<dbReference type="EMBL" id="CP137308">
    <property type="protein sequence ID" value="WQF81124.1"/>
    <property type="molecule type" value="Genomic_DNA"/>
</dbReference>
<keyword evidence="3" id="KW-1185">Reference proteome</keyword>
<keyword evidence="1" id="KW-0732">Signal</keyword>
<name>A0AAX4ICP1_9PEZI</name>